<feature type="transmembrane region" description="Helical" evidence="1">
    <location>
        <begin position="38"/>
        <end position="64"/>
    </location>
</feature>
<keyword evidence="1" id="KW-0812">Transmembrane</keyword>
<keyword evidence="3" id="KW-1185">Reference proteome</keyword>
<dbReference type="KEGG" id="kpf:IX53_06895"/>
<feature type="transmembrane region" description="Helical" evidence="1">
    <location>
        <begin position="343"/>
        <end position="365"/>
    </location>
</feature>
<proteinExistence type="predicted"/>
<feature type="transmembrane region" description="Helical" evidence="1">
    <location>
        <begin position="143"/>
        <end position="167"/>
    </location>
</feature>
<protein>
    <submittedName>
        <fullName evidence="2">Membrane protein</fullName>
    </submittedName>
</protein>
<accession>A0A0G2ZFH6</accession>
<dbReference type="STRING" id="1330330.IX53_06895"/>
<dbReference type="Proteomes" id="UP000035159">
    <property type="component" value="Chromosome"/>
</dbReference>
<keyword evidence="1" id="KW-0472">Membrane</keyword>
<feature type="transmembrane region" description="Helical" evidence="1">
    <location>
        <begin position="217"/>
        <end position="237"/>
    </location>
</feature>
<dbReference type="PATRIC" id="fig|1330330.3.peg.1397"/>
<reference evidence="2 3" key="1">
    <citation type="submission" date="2015-04" db="EMBL/GenBank/DDBJ databases">
        <title>Complete Genome Sequence of Kosmotoga pacifica SLHLJ1.</title>
        <authorList>
            <person name="Jiang L.J."/>
            <person name="Shao Z.Z."/>
            <person name="Jebbar M."/>
        </authorList>
    </citation>
    <scope>NUCLEOTIDE SEQUENCE [LARGE SCALE GENOMIC DNA]</scope>
    <source>
        <strain evidence="2 3">SLHLJ1</strain>
    </source>
</reference>
<name>A0A0G2ZFH6_9BACT</name>
<feature type="transmembrane region" description="Helical" evidence="1">
    <location>
        <begin position="278"/>
        <end position="300"/>
    </location>
</feature>
<keyword evidence="1" id="KW-1133">Transmembrane helix</keyword>
<evidence type="ECO:0000256" key="1">
    <source>
        <dbReference type="SAM" id="Phobius"/>
    </source>
</evidence>
<dbReference type="RefSeq" id="WP_047755518.1">
    <property type="nucleotide sequence ID" value="NZ_CP011232.1"/>
</dbReference>
<feature type="transmembrane region" description="Helical" evidence="1">
    <location>
        <begin position="117"/>
        <end position="137"/>
    </location>
</feature>
<organism evidence="2 3">
    <name type="scientific">Kosmotoga pacifica</name>
    <dbReference type="NCBI Taxonomy" id="1330330"/>
    <lineage>
        <taxon>Bacteria</taxon>
        <taxon>Thermotogati</taxon>
        <taxon>Thermotogota</taxon>
        <taxon>Thermotogae</taxon>
        <taxon>Kosmotogales</taxon>
        <taxon>Kosmotogaceae</taxon>
        <taxon>Kosmotoga</taxon>
    </lineage>
</organism>
<dbReference type="AlphaFoldDB" id="A0A0G2ZFH6"/>
<sequence length="368" mass="39619">MLLLFLSFFLFLFGSQMGLGNMFKTIMYTAHDLLLNTVFFIMAVAVLTGALSGLLSEFGVVRLLNKLLSPLMKPLYDLPGAAAIGIITTYLSDNPAILTLVKDRNFIRCFKQYQLPLMCNLGTSFGMGLMLTTFMIAQSAIAGYSLLIPVLIGNLAAFFGSVISVRIMSLYTKKAFRNTTGFGEVNLPIQESSFHEKSVFERFMDATLEGGKNGVDLGLSIIPGVLIISTFIMMLTYGPTSPEGYSGAAYEGIAVLPWLGEKLFWALKVLFGFTSPELIAFPLTSLGSTGAALALVPKFIADGTLMPNDVAVLTAIGMCWSGYLSTHVAMMDSLGSRNLVGKAIFSHTIGGISAGIIAHLLYNLISLN</sequence>
<feature type="transmembrane region" description="Helical" evidence="1">
    <location>
        <begin position="312"/>
        <end position="331"/>
    </location>
</feature>
<dbReference type="EMBL" id="CP011232">
    <property type="protein sequence ID" value="AKI98309.1"/>
    <property type="molecule type" value="Genomic_DNA"/>
</dbReference>
<evidence type="ECO:0000313" key="3">
    <source>
        <dbReference type="Proteomes" id="UP000035159"/>
    </source>
</evidence>
<evidence type="ECO:0000313" key="2">
    <source>
        <dbReference type="EMBL" id="AKI98309.1"/>
    </source>
</evidence>
<gene>
    <name evidence="2" type="ORF">IX53_06895</name>
</gene>